<feature type="compositionally biased region" description="Polar residues" evidence="1">
    <location>
        <begin position="808"/>
        <end position="820"/>
    </location>
</feature>
<name>A0A066WDZ3_TILAU</name>
<feature type="compositionally biased region" description="Basic and acidic residues" evidence="1">
    <location>
        <begin position="1332"/>
        <end position="1351"/>
    </location>
</feature>
<evidence type="ECO:0000256" key="1">
    <source>
        <dbReference type="SAM" id="MobiDB-lite"/>
    </source>
</evidence>
<reference evidence="2 3" key="1">
    <citation type="submission" date="2014-05" db="EMBL/GenBank/DDBJ databases">
        <title>Draft genome sequence of a rare smut relative, Tilletiaria anomala UBC 951.</title>
        <authorList>
            <consortium name="DOE Joint Genome Institute"/>
            <person name="Toome M."/>
            <person name="Kuo A."/>
            <person name="Henrissat B."/>
            <person name="Lipzen A."/>
            <person name="Tritt A."/>
            <person name="Yoshinaga Y."/>
            <person name="Zane M."/>
            <person name="Barry K."/>
            <person name="Grigoriev I.V."/>
            <person name="Spatafora J.W."/>
            <person name="Aimea M.C."/>
        </authorList>
    </citation>
    <scope>NUCLEOTIDE SEQUENCE [LARGE SCALE GENOMIC DNA]</scope>
    <source>
        <strain evidence="2 3">UBC 951</strain>
    </source>
</reference>
<feature type="compositionally biased region" description="Basic and acidic residues" evidence="1">
    <location>
        <begin position="822"/>
        <end position="847"/>
    </location>
</feature>
<dbReference type="RefSeq" id="XP_013244827.1">
    <property type="nucleotide sequence ID" value="XM_013389373.1"/>
</dbReference>
<feature type="compositionally biased region" description="Acidic residues" evidence="1">
    <location>
        <begin position="284"/>
        <end position="296"/>
    </location>
</feature>
<feature type="compositionally biased region" description="Low complexity" evidence="1">
    <location>
        <begin position="1008"/>
        <end position="1026"/>
    </location>
</feature>
<sequence length="1649" mass="172029">MVSGSGSGAGAGNVGTIMRRISPYQPTVTTGLLPGVGRSFMNASPIGATSVAAAAGANTSLPAASQAVGTLGRSTLTPPDNLLRRQEAKEKRAKARKKKAAAAAVAAAALSGPVSTAGPSSLAAPGHPLSSASRNLSRSRSSQSIVSDDQAGIASTSTVVRSSRRSRNVSPTRSSAGRSADTRRGSASSGHDLAAGDGRSDSSRPLSRADSRGSSHYVADAEAVEGEVDEVMDAEQAGDRTLVAAAQGRRPNQQDGGGRGGGGDAEESTARAQQASLRRRNLWEDIDGMELPDPDDLPPPFPAGSTGPPSPSRQEGAGSGALAATSPPLLPPRPEHSQPVPNSPPPEFHSDFESDEALNSSRAQIAGWQGPSLQSDSGGGNNNNNDTPHSPAPRVLPEHDADGEDALEEEAGRQSDGSEASFLLMSPERQAWEQDRRSGLSIAERLEREMHRQSQRDSMLLFHLASHASTGSSTMWDADTGIGEGAAGAEVSHTIASPSFSTFSNASGAASDAPSHASVLLGGPPLSADSQNSFPSTVTGVTPDTANSHTSSFSAEAQQQHLQNVIEGIVYRTPIRVDIPQIAIEEHFTPPHAASGAGEHTDADADAGQPVSAVESLASTGTVTARTFDAASSDAFSPSLLSISTFATSSTLPAAVTSSTGVSGGAQATPSPDVEVDANMGASTSASTITLFIGPGQGPDTSQDDSERDRYRSDDPPINTQAGAVVPAPALAPAPASLPATWPAFSLLPSREPPTHFEHQKQNKASTGHELSKDGCIHVLHSEARLDSNRPTASTSGPSGGHRRAQSSKHPSALTGQVQPTRIRERPRSVSETKFRDDATAAAERRSKLWCGRQPLRVVPPPFKAKQPIILTDGPGDSSHDEQQGDEDEVDSGSESEGSMRMEHDKVAKDGIEVEGLESSSDSEADQESDSSEEVWKAEMKAVEVMNNSHATAMQPTDSSSSDSNQPRYRCQGHAQHGSVQLPDLNHEVPRAPPPLVLGRSRGGAAYSSSSDSSSIDDIQSDSSISVAGAHEISSRSGPPPADPLEPAEKPRPETHGLLPIVLPTSHSRLNHLSLESAMLPRAPPVAGARVEIPEDPCAPPPPPPRCIDKGKKRDIGVDRIVPISIKHAAEALQLAGNELNHPSRAGQFEATGSDSSCDFSAVEESVTRKGKGKSPQQLPVLQVQPLPAPSTNQTSISDRLSALFAPNATAAVPLGPSALALSRASADARANFLQRIRPTRWQTWTPHAPITPQPPLGLGHAATATQVTSPFPEISARNEVLEGIAKTRAAHAESYVPSTAYSAGDSLSSLERMLTAASGSGLAPTASRAGSTEEKYEDEVVKEKVDDRRLPHSNPVSSSAGRPVPFLNHRSVVAPLPKEGRLPKVTEATRHFPPTSPTPSWLVYIVPEERRSLQDPIEPDHVLNHKESNRRVGAVLFPGQAGSRVSAMVSKWEQNLGGMHQQQAVASANPLVSPRTDALQRLVGQQGPTVAQPVSPGPPSATLTDRLAPSPAQGSFRFSGTSTIDAIIEGYNGSRSSISSDPSALSPLMEQASSPSYLAPPSLALPPSASTSSEDPDSADRRNFTAVINAGQAANDARVVDLDVASDSAGALPSSVLNRATLVAVPDREHHEQDYGDGQSARMRLDVQ</sequence>
<feature type="region of interest" description="Disordered" evidence="1">
    <location>
        <begin position="1319"/>
        <end position="1365"/>
    </location>
</feature>
<protein>
    <submittedName>
        <fullName evidence="2">Uncharacterized protein</fullName>
    </submittedName>
</protein>
<dbReference type="EMBL" id="JMSN01000015">
    <property type="protein sequence ID" value="KDN51966.1"/>
    <property type="molecule type" value="Genomic_DNA"/>
</dbReference>
<feature type="compositionally biased region" description="Basic and acidic residues" evidence="1">
    <location>
        <begin position="705"/>
        <end position="715"/>
    </location>
</feature>
<proteinExistence type="predicted"/>
<feature type="region of interest" description="Disordered" evidence="1">
    <location>
        <begin position="745"/>
        <end position="1060"/>
    </location>
</feature>
<feature type="compositionally biased region" description="Low complexity" evidence="1">
    <location>
        <begin position="130"/>
        <end position="147"/>
    </location>
</feature>
<feature type="compositionally biased region" description="Polar residues" evidence="1">
    <location>
        <begin position="946"/>
        <end position="967"/>
    </location>
</feature>
<feature type="compositionally biased region" description="Low complexity" evidence="1">
    <location>
        <begin position="1536"/>
        <end position="1574"/>
    </location>
</feature>
<evidence type="ECO:0000313" key="2">
    <source>
        <dbReference type="EMBL" id="KDN51966.1"/>
    </source>
</evidence>
<dbReference type="OMA" id="RHANTLI"/>
<feature type="compositionally biased region" description="Basic and acidic residues" evidence="1">
    <location>
        <begin position="770"/>
        <end position="788"/>
    </location>
</feature>
<evidence type="ECO:0000313" key="3">
    <source>
        <dbReference type="Proteomes" id="UP000027361"/>
    </source>
</evidence>
<feature type="compositionally biased region" description="Acidic residues" evidence="1">
    <location>
        <begin position="884"/>
        <end position="894"/>
    </location>
</feature>
<feature type="region of interest" description="Disordered" evidence="1">
    <location>
        <begin position="1628"/>
        <end position="1649"/>
    </location>
</feature>
<feature type="region of interest" description="Disordered" evidence="1">
    <location>
        <begin position="1144"/>
        <end position="1194"/>
    </location>
</feature>
<feature type="region of interest" description="Disordered" evidence="1">
    <location>
        <begin position="1536"/>
        <end position="1580"/>
    </location>
</feature>
<feature type="compositionally biased region" description="Basic and acidic residues" evidence="1">
    <location>
        <begin position="198"/>
        <end position="213"/>
    </location>
</feature>
<feature type="compositionally biased region" description="Basic and acidic residues" evidence="1">
    <location>
        <begin position="898"/>
        <end position="912"/>
    </location>
</feature>
<keyword evidence="3" id="KW-1185">Reference proteome</keyword>
<organism evidence="2 3">
    <name type="scientific">Tilletiaria anomala (strain ATCC 24038 / CBS 436.72 / UBC 951)</name>
    <dbReference type="NCBI Taxonomy" id="1037660"/>
    <lineage>
        <taxon>Eukaryota</taxon>
        <taxon>Fungi</taxon>
        <taxon>Dikarya</taxon>
        <taxon>Basidiomycota</taxon>
        <taxon>Ustilaginomycotina</taxon>
        <taxon>Exobasidiomycetes</taxon>
        <taxon>Georgefischeriales</taxon>
        <taxon>Tilletiariaceae</taxon>
        <taxon>Tilletiaria</taxon>
    </lineage>
</organism>
<feature type="region of interest" description="Disordered" evidence="1">
    <location>
        <begin position="591"/>
        <end position="612"/>
    </location>
</feature>
<feature type="compositionally biased region" description="Low complexity" evidence="1">
    <location>
        <begin position="1176"/>
        <end position="1186"/>
    </location>
</feature>
<accession>A0A066WDZ3</accession>
<feature type="region of interest" description="Disordered" evidence="1">
    <location>
        <begin position="689"/>
        <end position="722"/>
    </location>
</feature>
<comment type="caution">
    <text evidence="2">The sequence shown here is derived from an EMBL/GenBank/DDBJ whole genome shotgun (WGS) entry which is preliminary data.</text>
</comment>
<dbReference type="STRING" id="1037660.A0A066WDZ3"/>
<gene>
    <name evidence="2" type="ORF">K437DRAFT_261675</name>
</gene>
<dbReference type="HOGENOM" id="CLU_242539_0_0_1"/>
<dbReference type="Proteomes" id="UP000027361">
    <property type="component" value="Unassembled WGS sequence"/>
</dbReference>
<dbReference type="GeneID" id="25265598"/>
<feature type="compositionally biased region" description="Acidic residues" evidence="1">
    <location>
        <begin position="222"/>
        <end position="233"/>
    </location>
</feature>
<dbReference type="InParanoid" id="A0A066WDZ3"/>
<dbReference type="OrthoDB" id="8062037at2759"/>
<feature type="compositionally biased region" description="Acidic residues" evidence="1">
    <location>
        <begin position="913"/>
        <end position="933"/>
    </location>
</feature>
<feature type="region of interest" description="Disordered" evidence="1">
    <location>
        <begin position="114"/>
        <end position="421"/>
    </location>
</feature>
<feature type="region of interest" description="Disordered" evidence="1">
    <location>
        <begin position="1486"/>
        <end position="1517"/>
    </location>
</feature>